<dbReference type="EMBL" id="NEVJ01000003">
    <property type="protein sequence ID" value="OZI20287.1"/>
    <property type="molecule type" value="Genomic_DNA"/>
</dbReference>
<name>A0A261R683_9BORD</name>
<dbReference type="PRINTS" id="PR00111">
    <property type="entry name" value="ABHYDROLASE"/>
</dbReference>
<dbReference type="GO" id="GO:0016020">
    <property type="term" value="C:membrane"/>
    <property type="evidence" value="ECO:0007669"/>
    <property type="project" value="TreeGrafter"/>
</dbReference>
<dbReference type="InterPro" id="IPR000073">
    <property type="entry name" value="AB_hydrolase_1"/>
</dbReference>
<evidence type="ECO:0000259" key="1">
    <source>
        <dbReference type="Pfam" id="PF00561"/>
    </source>
</evidence>
<dbReference type="OrthoDB" id="8523637at2"/>
<gene>
    <name evidence="2" type="ORF">CAL26_22400</name>
</gene>
<proteinExistence type="predicted"/>
<keyword evidence="3" id="KW-1185">Reference proteome</keyword>
<comment type="caution">
    <text evidence="2">The sequence shown here is derived from an EMBL/GenBank/DDBJ whole genome shotgun (WGS) entry which is preliminary data.</text>
</comment>
<evidence type="ECO:0000313" key="3">
    <source>
        <dbReference type="Proteomes" id="UP000216857"/>
    </source>
</evidence>
<dbReference type="PANTHER" id="PTHR43798:SF33">
    <property type="entry name" value="HYDROLASE, PUTATIVE (AFU_ORTHOLOGUE AFUA_2G14860)-RELATED"/>
    <property type="match status" value="1"/>
</dbReference>
<dbReference type="AlphaFoldDB" id="A0A261R683"/>
<dbReference type="RefSeq" id="WP_094848887.1">
    <property type="nucleotide sequence ID" value="NZ_NEVJ01000003.1"/>
</dbReference>
<feature type="domain" description="AB hydrolase-1" evidence="1">
    <location>
        <begin position="40"/>
        <end position="293"/>
    </location>
</feature>
<dbReference type="Proteomes" id="UP000216857">
    <property type="component" value="Unassembled WGS sequence"/>
</dbReference>
<dbReference type="InterPro" id="IPR050266">
    <property type="entry name" value="AB_hydrolase_sf"/>
</dbReference>
<dbReference type="InterPro" id="IPR029058">
    <property type="entry name" value="AB_hydrolase_fold"/>
</dbReference>
<reference evidence="2" key="1">
    <citation type="submission" date="2017-05" db="EMBL/GenBank/DDBJ databases">
        <title>Complete and WGS of Bordetella genogroups.</title>
        <authorList>
            <person name="Spilker T."/>
            <person name="Lipuma J."/>
        </authorList>
    </citation>
    <scope>NUCLEOTIDE SEQUENCE</scope>
    <source>
        <strain evidence="2">AU21707</strain>
    </source>
</reference>
<evidence type="ECO:0000313" key="2">
    <source>
        <dbReference type="EMBL" id="OZI20287.1"/>
    </source>
</evidence>
<dbReference type="Pfam" id="PF00561">
    <property type="entry name" value="Abhydrolase_1"/>
    <property type="match status" value="1"/>
</dbReference>
<dbReference type="Gene3D" id="3.40.50.1820">
    <property type="entry name" value="alpha/beta hydrolase"/>
    <property type="match status" value="1"/>
</dbReference>
<dbReference type="SUPFAM" id="SSF53474">
    <property type="entry name" value="alpha/beta-Hydrolases"/>
    <property type="match status" value="1"/>
</dbReference>
<protein>
    <recommendedName>
        <fullName evidence="1">AB hydrolase-1 domain-containing protein</fullName>
    </recommendedName>
</protein>
<sequence length="325" mass="35768">MTEPDLRCATAPAPTGMPPGRWVDVGQVGTRYFETGSGEPVVFIYGGNFGMADGASSAYTWNLNLQALANAGYRAIAFDKLGQGETGNPLRDQDYTMQAVVDHAAAFLRALDLPPVHLVGHSRGGYAATRLTLQHPQLVRTLTIVNSGTLSPGVGTNEVVLCNPPHPRGSREAVRWVYENYSHDAGVVTDEWVDAVMRILALDKYRVTVAKMAGEGLGERVFLPELARQKRETLRWLDEGRLQRPVQIIWGYNDRTAVLERGMELFRAVSRHQRDALFSVINESGHFPFREHPAQFNALLARFFALHRVACDTDAVDAADAVGNA</sequence>
<accession>A0A261R683</accession>
<dbReference type="PANTHER" id="PTHR43798">
    <property type="entry name" value="MONOACYLGLYCEROL LIPASE"/>
    <property type="match status" value="1"/>
</dbReference>
<organism evidence="2 3">
    <name type="scientific">Bordetella genomosp. 9</name>
    <dbReference type="NCBI Taxonomy" id="1416803"/>
    <lineage>
        <taxon>Bacteria</taxon>
        <taxon>Pseudomonadati</taxon>
        <taxon>Pseudomonadota</taxon>
        <taxon>Betaproteobacteria</taxon>
        <taxon>Burkholderiales</taxon>
        <taxon>Alcaligenaceae</taxon>
        <taxon>Bordetella</taxon>
    </lineage>
</organism>